<dbReference type="AlphaFoldDB" id="A0A8H2VH55"/>
<protein>
    <recommendedName>
        <fullName evidence="1">K Homology domain-containing protein</fullName>
    </recommendedName>
</protein>
<evidence type="ECO:0000259" key="1">
    <source>
        <dbReference type="SMART" id="SM00322"/>
    </source>
</evidence>
<dbReference type="GO" id="GO:0003723">
    <property type="term" value="F:RNA binding"/>
    <property type="evidence" value="ECO:0007669"/>
    <property type="project" value="InterPro"/>
</dbReference>
<dbReference type="Gene3D" id="3.30.1370.10">
    <property type="entry name" value="K Homology domain, type 1"/>
    <property type="match status" value="1"/>
</dbReference>
<feature type="domain" description="K Homology" evidence="1">
    <location>
        <begin position="489"/>
        <end position="569"/>
    </location>
</feature>
<dbReference type="InterPro" id="IPR004087">
    <property type="entry name" value="KH_dom"/>
</dbReference>
<organism evidence="2 3">
    <name type="scientific">Maudiozyma barnettii</name>
    <dbReference type="NCBI Taxonomy" id="61262"/>
    <lineage>
        <taxon>Eukaryota</taxon>
        <taxon>Fungi</taxon>
        <taxon>Dikarya</taxon>
        <taxon>Ascomycota</taxon>
        <taxon>Saccharomycotina</taxon>
        <taxon>Saccharomycetes</taxon>
        <taxon>Saccharomycetales</taxon>
        <taxon>Saccharomycetaceae</taxon>
        <taxon>Maudiozyma</taxon>
    </lineage>
</organism>
<reference evidence="2 3" key="1">
    <citation type="submission" date="2020-05" db="EMBL/GenBank/DDBJ databases">
        <authorList>
            <person name="Casaregola S."/>
            <person name="Devillers H."/>
            <person name="Grondin C."/>
        </authorList>
    </citation>
    <scope>NUCLEOTIDE SEQUENCE [LARGE SCALE GENOMIC DNA]</scope>
    <source>
        <strain evidence="2 3">CLIB 1767</strain>
    </source>
</reference>
<gene>
    <name evidence="2" type="ORF">KABA2_06S08668</name>
</gene>
<dbReference type="CDD" id="cd22453">
    <property type="entry name" value="KH-I_MUG60_like"/>
    <property type="match status" value="1"/>
</dbReference>
<accession>A0A8H2VH55</accession>
<dbReference type="EMBL" id="CAEFZW010000006">
    <property type="protein sequence ID" value="CAB4255574.1"/>
    <property type="molecule type" value="Genomic_DNA"/>
</dbReference>
<keyword evidence="3" id="KW-1185">Reference proteome</keyword>
<dbReference type="OrthoDB" id="271862at2759"/>
<sequence length="750" mass="86378">MVSDGYTLQSAFESRLSYDIKHTSDEGSTLLYTTGPILEDHLNDTLKELLEFHNVSCESSELTYILPNDLDKNEVTLVHNIEQKFISIEGITADNEFQPYVSEDIVNTLSLQPMDEDTIDISKFFNDDSNGFTAILDDMATHFKVYIIMNYKLISDLLEVNTRLIGTSENIIRCKHQVYAFIHLFMNKFNRNENYVVDYLDIETLSFLPFLHDQQNMNFINNHLCTSIFAPEIAQHNDKSLSRQLILTGNIHGQLLKTKKIIEQRLQCLNTSIFYKKIFNISSAKLFFLKKFCHADTVEFMIQNHCFISLNNNSIEFQAFSPIILNTVVKQFTLKFLQELVELALVMNKDNSYNSIIKDINKNKLFNGQYVVMKSHTSDDKIIICVKHNDLTEYLVDTDSNKDCVIIFDDDKVKQFRLSFEVNSEYEDFICGKKNGKLTRIIDNVKSIIELSNNSKSTQNNGDDTMNLTVISCNFKDFRNSMKNIVNELPAEESFFIPEVYHRPIIGAGGTIVQTIMRKHNVFIQFSNSFSLPQNNFGITRYHNVVIRCPTKNEQNIRFAKNEIFKLVDDFNYMQIIESLNLTNNRFESIILASADNTNLNKLIQFERKYNVFIDFPSDLSRSDNEPVLLKIIGNDASSTLEAVDDITNDLSQWYRELTLKISSNFKVYSQKKDNVAKLYNEVIIPLEEAFNQVFISFSQLNSVIAVAYNGDSSINPRDNVNKIVEFITSYLIEQGMTIINKSQAPDTVE</sequence>
<evidence type="ECO:0000313" key="3">
    <source>
        <dbReference type="Proteomes" id="UP000644660"/>
    </source>
</evidence>
<name>A0A8H2VH55_9SACH</name>
<comment type="caution">
    <text evidence="2">The sequence shown here is derived from an EMBL/GenBank/DDBJ whole genome shotgun (WGS) entry which is preliminary data.</text>
</comment>
<dbReference type="RefSeq" id="XP_041407418.1">
    <property type="nucleotide sequence ID" value="XM_041551484.1"/>
</dbReference>
<dbReference type="SMART" id="SM00322">
    <property type="entry name" value="KH"/>
    <property type="match status" value="1"/>
</dbReference>
<proteinExistence type="predicted"/>
<dbReference type="GeneID" id="64858629"/>
<dbReference type="InterPro" id="IPR036612">
    <property type="entry name" value="KH_dom_type_1_sf"/>
</dbReference>
<dbReference type="SUPFAM" id="SSF54791">
    <property type="entry name" value="Eukaryotic type KH-domain (KH-domain type I)"/>
    <property type="match status" value="1"/>
</dbReference>
<dbReference type="Proteomes" id="UP000644660">
    <property type="component" value="Unassembled WGS sequence"/>
</dbReference>
<evidence type="ECO:0000313" key="2">
    <source>
        <dbReference type="EMBL" id="CAB4255574.1"/>
    </source>
</evidence>